<dbReference type="Proteomes" id="UP000075670">
    <property type="component" value="Unassembled WGS sequence"/>
</dbReference>
<protein>
    <submittedName>
        <fullName evidence="4">Transcriptional regulator LytR</fullName>
    </submittedName>
</protein>
<evidence type="ECO:0000259" key="3">
    <source>
        <dbReference type="Pfam" id="PF03816"/>
    </source>
</evidence>
<keyword evidence="2" id="KW-0472">Membrane</keyword>
<evidence type="ECO:0000256" key="1">
    <source>
        <dbReference type="ARBA" id="ARBA00006068"/>
    </source>
</evidence>
<dbReference type="NCBIfam" id="TIGR00350">
    <property type="entry name" value="lytR_cpsA_psr"/>
    <property type="match status" value="1"/>
</dbReference>
<keyword evidence="5" id="KW-1185">Reference proteome</keyword>
<dbReference type="RefSeq" id="WP_062280638.1">
    <property type="nucleotide sequence ID" value="NZ_LTBC01000001.1"/>
</dbReference>
<dbReference type="PANTHER" id="PTHR33392">
    <property type="entry name" value="POLYISOPRENYL-TEICHOIC ACID--PEPTIDOGLYCAN TEICHOIC ACID TRANSFERASE TAGU"/>
    <property type="match status" value="1"/>
</dbReference>
<evidence type="ECO:0000313" key="5">
    <source>
        <dbReference type="Proteomes" id="UP000075670"/>
    </source>
</evidence>
<evidence type="ECO:0000256" key="2">
    <source>
        <dbReference type="SAM" id="Phobius"/>
    </source>
</evidence>
<feature type="transmembrane region" description="Helical" evidence="2">
    <location>
        <begin position="29"/>
        <end position="49"/>
    </location>
</feature>
<dbReference type="Pfam" id="PF03816">
    <property type="entry name" value="LytR_cpsA_psr"/>
    <property type="match status" value="1"/>
</dbReference>
<dbReference type="EMBL" id="LTBC01000001">
    <property type="protein sequence ID" value="KYH33597.1"/>
    <property type="molecule type" value="Genomic_DNA"/>
</dbReference>
<comment type="caution">
    <text evidence="4">The sequence shown here is derived from an EMBL/GenBank/DDBJ whole genome shotgun (WGS) entry which is preliminary data.</text>
</comment>
<accession>A0A151B1R0</accession>
<feature type="domain" description="Cell envelope-related transcriptional attenuator" evidence="3">
    <location>
        <begin position="98"/>
        <end position="240"/>
    </location>
</feature>
<keyword evidence="2" id="KW-1133">Transmembrane helix</keyword>
<sequence length="320" mass="35353">MVATPDRQTEFWGEGAALARRKRRSSLPLIFGIILLAFFTFGAFAFAGYRLANLWLAGGLATGQGNKDGSGLAEAAPGQPQTILLIGVDRRQPQEPSRSDTIILAVVDPAKPQVDLLSIPRDSRVKIPGHGYDKINAAHALGGPQLLMDTINDFLGTHIEKYVEVDFQGFEKIIDILGGVDIDVDKRMYYPEEGINLRPGFQHLNGYDALGYVRYRYDPEGDITRIGRQQKFLKAVVDQTLRLSTIPKIPRLVSEISKEVKTNLSLKEMLSLALSMKDLNSSAMTAHLVPGESRYINGVSYYLVDQKKLAETLAAIPNLR</sequence>
<name>A0A151B1R0_9FIRM</name>
<dbReference type="InterPro" id="IPR050922">
    <property type="entry name" value="LytR/CpsA/Psr_CW_biosynth"/>
</dbReference>
<dbReference type="Gene3D" id="3.40.630.190">
    <property type="entry name" value="LCP protein"/>
    <property type="match status" value="1"/>
</dbReference>
<dbReference type="PATRIC" id="fig|1122241.3.peg.329"/>
<dbReference type="AlphaFoldDB" id="A0A151B1R0"/>
<dbReference type="PANTHER" id="PTHR33392:SF6">
    <property type="entry name" value="POLYISOPRENYL-TEICHOIC ACID--PEPTIDOGLYCAN TEICHOIC ACID TRANSFERASE TAGU"/>
    <property type="match status" value="1"/>
</dbReference>
<dbReference type="OrthoDB" id="305468at2"/>
<proteinExistence type="inferred from homology"/>
<keyword evidence="2" id="KW-0812">Transmembrane</keyword>
<organism evidence="4 5">
    <name type="scientific">Moorella mulderi DSM 14980</name>
    <dbReference type="NCBI Taxonomy" id="1122241"/>
    <lineage>
        <taxon>Bacteria</taxon>
        <taxon>Bacillati</taxon>
        <taxon>Bacillota</taxon>
        <taxon>Clostridia</taxon>
        <taxon>Neomoorellales</taxon>
        <taxon>Neomoorellaceae</taxon>
        <taxon>Neomoorella</taxon>
    </lineage>
</organism>
<evidence type="ECO:0000313" key="4">
    <source>
        <dbReference type="EMBL" id="KYH33597.1"/>
    </source>
</evidence>
<comment type="similarity">
    <text evidence="1">Belongs to the LytR/CpsA/Psr (LCP) family.</text>
</comment>
<gene>
    <name evidence="4" type="primary">lytR_2</name>
    <name evidence="4" type="ORF">MOMUL_03030</name>
</gene>
<dbReference type="InterPro" id="IPR004474">
    <property type="entry name" value="LytR_CpsA_psr"/>
</dbReference>
<reference evidence="4 5" key="1">
    <citation type="submission" date="2016-02" db="EMBL/GenBank/DDBJ databases">
        <title>Genome sequence of Moorella mulderi DSM 14980.</title>
        <authorList>
            <person name="Poehlein A."/>
            <person name="Daniel R."/>
        </authorList>
    </citation>
    <scope>NUCLEOTIDE SEQUENCE [LARGE SCALE GENOMIC DNA]</scope>
    <source>
        <strain evidence="4 5">DSM 14980</strain>
    </source>
</reference>